<dbReference type="Proteomes" id="UP000464452">
    <property type="component" value="Chromosome"/>
</dbReference>
<dbReference type="RefSeq" id="WP_163235943.1">
    <property type="nucleotide sequence ID" value="NZ_CP048617.1"/>
</dbReference>
<organism evidence="1 2">
    <name type="scientific">Caloranaerobacter azorensis</name>
    <dbReference type="NCBI Taxonomy" id="116090"/>
    <lineage>
        <taxon>Bacteria</taxon>
        <taxon>Bacillati</taxon>
        <taxon>Bacillota</taxon>
        <taxon>Tissierellia</taxon>
        <taxon>Tissierellales</taxon>
        <taxon>Thermohalobacteraceae</taxon>
        <taxon>Caloranaerobacter</taxon>
    </lineage>
</organism>
<evidence type="ECO:0000313" key="1">
    <source>
        <dbReference type="EMBL" id="QIB28012.1"/>
    </source>
</evidence>
<protein>
    <submittedName>
        <fullName evidence="1">Uncharacterized protein</fullName>
    </submittedName>
</protein>
<dbReference type="EMBL" id="CP048617">
    <property type="protein sequence ID" value="QIB28012.1"/>
    <property type="molecule type" value="Genomic_DNA"/>
</dbReference>
<sequence length="251" mass="29661">MYPYSYYNKLNSIPYKRNIKFYIPGGTITKEKDWYPFVLTFNDNEGFSRYAGRKLSLTIFYNFGHFRNGFSSYYDQNSRYYSSFYGGYVIYNSKDPDDPYGFDIDGKIKIKELESIPRYDQTRLVLPSLGCPEHKIYFKSKIDKIEYNIEYLGINDWVKIDSTVVTNGPNHKYKKKHLGYIQYGKPPDNYSGNDFPLVILKGRIYAKYFDDYKMTIILYIVAPNIDTIENCDRNILSKCKINYYSNADEKT</sequence>
<accession>A0A6P1YGE1</accession>
<dbReference type="KEGG" id="cazo:G3A45_12445"/>
<dbReference type="AlphaFoldDB" id="A0A6P1YGE1"/>
<reference evidence="1 2" key="1">
    <citation type="submission" date="2020-02" db="EMBL/GenBank/DDBJ databases">
        <title>Thermophilic hydrogen producing bacteria, Caloranaerobacter azorensis.</title>
        <authorList>
            <person name="Baek K."/>
        </authorList>
    </citation>
    <scope>NUCLEOTIDE SEQUENCE [LARGE SCALE GENOMIC DNA]</scope>
    <source>
        <strain evidence="1 2">T3-1</strain>
    </source>
</reference>
<evidence type="ECO:0000313" key="2">
    <source>
        <dbReference type="Proteomes" id="UP000464452"/>
    </source>
</evidence>
<proteinExistence type="predicted"/>
<gene>
    <name evidence="1" type="ORF">G3A45_12445</name>
</gene>
<name>A0A6P1YGE1_9FIRM</name>